<sequence length="50" mass="5926">MTRTLDFNNEVGELRLYFLQSTLFQNYAVGRKSVHRMQEAMPVYCDARPQ</sequence>
<dbReference type="Proteomes" id="UP000028493">
    <property type="component" value="Unassembled WGS sequence"/>
</dbReference>
<evidence type="ECO:0000313" key="1">
    <source>
        <dbReference type="EMBL" id="CDH24314.1"/>
    </source>
</evidence>
<gene>
    <name evidence="1" type="ORF">XBKB1_2620002</name>
</gene>
<accession>A0A077PWQ8</accession>
<protein>
    <submittedName>
        <fullName evidence="1">Uncharacterized protein</fullName>
    </submittedName>
</protein>
<name>A0A077PWQ8_XENBV</name>
<dbReference type="HOGENOM" id="CLU_3124244_0_0_6"/>
<comment type="caution">
    <text evidence="1">The sequence shown here is derived from an EMBL/GenBank/DDBJ whole genome shotgun (WGS) entry which is preliminary data.</text>
</comment>
<dbReference type="EMBL" id="CBSZ010000182">
    <property type="protein sequence ID" value="CDH24314.1"/>
    <property type="molecule type" value="Genomic_DNA"/>
</dbReference>
<reference evidence="1" key="1">
    <citation type="submission" date="2013-07" db="EMBL/GenBank/DDBJ databases">
        <title>Sub-species coevolution in mutualistic symbiosis.</title>
        <authorList>
            <person name="Murfin K."/>
            <person name="Klassen J."/>
            <person name="Lee M."/>
            <person name="Forst S."/>
            <person name="Stock P."/>
            <person name="Goodrich-Blair H."/>
        </authorList>
    </citation>
    <scope>NUCLEOTIDE SEQUENCE [LARGE SCALE GENOMIC DNA]</scope>
    <source>
        <strain evidence="1">Kraussei Becker Underwood</strain>
    </source>
</reference>
<proteinExistence type="predicted"/>
<dbReference type="AlphaFoldDB" id="A0A077PWQ8"/>
<organism evidence="1">
    <name type="scientific">Xenorhabdus bovienii str. kraussei Becker Underwood</name>
    <dbReference type="NCBI Taxonomy" id="1398204"/>
    <lineage>
        <taxon>Bacteria</taxon>
        <taxon>Pseudomonadati</taxon>
        <taxon>Pseudomonadota</taxon>
        <taxon>Gammaproteobacteria</taxon>
        <taxon>Enterobacterales</taxon>
        <taxon>Morganellaceae</taxon>
        <taxon>Xenorhabdus</taxon>
    </lineage>
</organism>